<dbReference type="Gene3D" id="3.40.1110.10">
    <property type="entry name" value="Calcium-transporting ATPase, cytoplasmic domain N"/>
    <property type="match status" value="1"/>
</dbReference>
<sequence>MSVILGFPNQSVKVFVKGADTTMFSVIDRSLNTSIIRATEGHLHSYSSIGLRTLVIGMRELSTSEFEEWHSAFEVASTALMASTSKLNINLVEDAVVQALGRHRRLGLLHQSVSGLVNVFLEKSQSVWRGR</sequence>
<dbReference type="STRING" id="29730.A0A0D2RC69"/>
<gene>
    <name evidence="1" type="ORF">B456_005G099100</name>
</gene>
<dbReference type="EMBL" id="CM001744">
    <property type="protein sequence ID" value="KJB29414.1"/>
    <property type="molecule type" value="Genomic_DNA"/>
</dbReference>
<dbReference type="GO" id="GO:0005886">
    <property type="term" value="C:plasma membrane"/>
    <property type="evidence" value="ECO:0007669"/>
    <property type="project" value="TreeGrafter"/>
</dbReference>
<protein>
    <submittedName>
        <fullName evidence="1">Uncharacterized protein</fullName>
    </submittedName>
</protein>
<dbReference type="eggNOG" id="KOG0206">
    <property type="taxonomic scope" value="Eukaryota"/>
</dbReference>
<keyword evidence="2" id="KW-1185">Reference proteome</keyword>
<dbReference type="GO" id="GO:0140326">
    <property type="term" value="F:ATPase-coupled intramembrane lipid transporter activity"/>
    <property type="evidence" value="ECO:0007669"/>
    <property type="project" value="TreeGrafter"/>
</dbReference>
<dbReference type="GO" id="GO:0045332">
    <property type="term" value="P:phospholipid translocation"/>
    <property type="evidence" value="ECO:0007669"/>
    <property type="project" value="TreeGrafter"/>
</dbReference>
<name>A0A0D2RC69_GOSRA</name>
<reference evidence="1 2" key="1">
    <citation type="journal article" date="2012" name="Nature">
        <title>Repeated polyploidization of Gossypium genomes and the evolution of spinnable cotton fibres.</title>
        <authorList>
            <person name="Paterson A.H."/>
            <person name="Wendel J.F."/>
            <person name="Gundlach H."/>
            <person name="Guo H."/>
            <person name="Jenkins J."/>
            <person name="Jin D."/>
            <person name="Llewellyn D."/>
            <person name="Showmaker K.C."/>
            <person name="Shu S."/>
            <person name="Udall J."/>
            <person name="Yoo M.J."/>
            <person name="Byers R."/>
            <person name="Chen W."/>
            <person name="Doron-Faigenboim A."/>
            <person name="Duke M.V."/>
            <person name="Gong L."/>
            <person name="Grimwood J."/>
            <person name="Grover C."/>
            <person name="Grupp K."/>
            <person name="Hu G."/>
            <person name="Lee T.H."/>
            <person name="Li J."/>
            <person name="Lin L."/>
            <person name="Liu T."/>
            <person name="Marler B.S."/>
            <person name="Page J.T."/>
            <person name="Roberts A.W."/>
            <person name="Romanel E."/>
            <person name="Sanders W.S."/>
            <person name="Szadkowski E."/>
            <person name="Tan X."/>
            <person name="Tang H."/>
            <person name="Xu C."/>
            <person name="Wang J."/>
            <person name="Wang Z."/>
            <person name="Zhang D."/>
            <person name="Zhang L."/>
            <person name="Ashrafi H."/>
            <person name="Bedon F."/>
            <person name="Bowers J.E."/>
            <person name="Brubaker C.L."/>
            <person name="Chee P.W."/>
            <person name="Das S."/>
            <person name="Gingle A.R."/>
            <person name="Haigler C.H."/>
            <person name="Harker D."/>
            <person name="Hoffmann L.V."/>
            <person name="Hovav R."/>
            <person name="Jones D.C."/>
            <person name="Lemke C."/>
            <person name="Mansoor S."/>
            <person name="ur Rahman M."/>
            <person name="Rainville L.N."/>
            <person name="Rambani A."/>
            <person name="Reddy U.K."/>
            <person name="Rong J.K."/>
            <person name="Saranga Y."/>
            <person name="Scheffler B.E."/>
            <person name="Scheffler J.A."/>
            <person name="Stelly D.M."/>
            <person name="Triplett B.A."/>
            <person name="Van Deynze A."/>
            <person name="Vaslin M.F."/>
            <person name="Waghmare V.N."/>
            <person name="Walford S.A."/>
            <person name="Wright R.J."/>
            <person name="Zaki E.A."/>
            <person name="Zhang T."/>
            <person name="Dennis E.S."/>
            <person name="Mayer K.F."/>
            <person name="Peterson D.G."/>
            <person name="Rokhsar D.S."/>
            <person name="Wang X."/>
            <person name="Schmutz J."/>
        </authorList>
    </citation>
    <scope>NUCLEOTIDE SEQUENCE [LARGE SCALE GENOMIC DNA]</scope>
</reference>
<proteinExistence type="predicted"/>
<dbReference type="Proteomes" id="UP000032304">
    <property type="component" value="Chromosome 5"/>
</dbReference>
<dbReference type="SUPFAM" id="SSF81660">
    <property type="entry name" value="Metal cation-transporting ATPase, ATP-binding domain N"/>
    <property type="match status" value="1"/>
</dbReference>
<organism evidence="1 2">
    <name type="scientific">Gossypium raimondii</name>
    <name type="common">Peruvian cotton</name>
    <name type="synonym">Gossypium klotzschianum subsp. raimondii</name>
    <dbReference type="NCBI Taxonomy" id="29730"/>
    <lineage>
        <taxon>Eukaryota</taxon>
        <taxon>Viridiplantae</taxon>
        <taxon>Streptophyta</taxon>
        <taxon>Embryophyta</taxon>
        <taxon>Tracheophyta</taxon>
        <taxon>Spermatophyta</taxon>
        <taxon>Magnoliopsida</taxon>
        <taxon>eudicotyledons</taxon>
        <taxon>Gunneridae</taxon>
        <taxon>Pentapetalae</taxon>
        <taxon>rosids</taxon>
        <taxon>malvids</taxon>
        <taxon>Malvales</taxon>
        <taxon>Malvaceae</taxon>
        <taxon>Malvoideae</taxon>
        <taxon>Gossypium</taxon>
    </lineage>
</organism>
<evidence type="ECO:0000313" key="1">
    <source>
        <dbReference type="EMBL" id="KJB29414.1"/>
    </source>
</evidence>
<dbReference type="GO" id="GO:0000166">
    <property type="term" value="F:nucleotide binding"/>
    <property type="evidence" value="ECO:0007669"/>
    <property type="project" value="InterPro"/>
</dbReference>
<dbReference type="AlphaFoldDB" id="A0A0D2RC69"/>
<dbReference type="Gramene" id="KJB29414">
    <property type="protein sequence ID" value="KJB29414"/>
    <property type="gene ID" value="B456_005G099100"/>
</dbReference>
<evidence type="ECO:0000313" key="2">
    <source>
        <dbReference type="Proteomes" id="UP000032304"/>
    </source>
</evidence>
<accession>A0A0D2RC69</accession>
<dbReference type="PANTHER" id="PTHR24092:SF91">
    <property type="entry name" value="PHOSPHOLIPID-TRANSPORTING ATPASE 1"/>
    <property type="match status" value="1"/>
</dbReference>
<dbReference type="InterPro" id="IPR023299">
    <property type="entry name" value="ATPase_P-typ_cyto_dom_N"/>
</dbReference>
<dbReference type="PANTHER" id="PTHR24092">
    <property type="entry name" value="PROBABLE PHOSPHOLIPID-TRANSPORTING ATPASE"/>
    <property type="match status" value="1"/>
</dbReference>